<dbReference type="Proteomes" id="UP001056120">
    <property type="component" value="Linkage Group LG05"/>
</dbReference>
<reference evidence="1 2" key="2">
    <citation type="journal article" date="2022" name="Mol. Ecol. Resour.">
        <title>The genomes of chicory, endive, great burdock and yacon provide insights into Asteraceae paleo-polyploidization history and plant inulin production.</title>
        <authorList>
            <person name="Fan W."/>
            <person name="Wang S."/>
            <person name="Wang H."/>
            <person name="Wang A."/>
            <person name="Jiang F."/>
            <person name="Liu H."/>
            <person name="Zhao H."/>
            <person name="Xu D."/>
            <person name="Zhang Y."/>
        </authorList>
    </citation>
    <scope>NUCLEOTIDE SEQUENCE [LARGE SCALE GENOMIC DNA]</scope>
    <source>
        <strain evidence="2">cv. Yunnan</strain>
        <tissue evidence="1">Leaves</tissue>
    </source>
</reference>
<dbReference type="EMBL" id="CM042022">
    <property type="protein sequence ID" value="KAI3814667.1"/>
    <property type="molecule type" value="Genomic_DNA"/>
</dbReference>
<evidence type="ECO:0000313" key="2">
    <source>
        <dbReference type="Proteomes" id="UP001056120"/>
    </source>
</evidence>
<protein>
    <submittedName>
        <fullName evidence="1">Uncharacterized protein</fullName>
    </submittedName>
</protein>
<accession>A0ACB9J3G7</accession>
<comment type="caution">
    <text evidence="1">The sequence shown here is derived from an EMBL/GenBank/DDBJ whole genome shotgun (WGS) entry which is preliminary data.</text>
</comment>
<keyword evidence="2" id="KW-1185">Reference proteome</keyword>
<sequence length="161" mass="18154">MVFKSPSSPNKTSDSNSPFPKTISKLECNKKERLNEGRSIPVVCDPEQVRKKPDCRRLRENPSLVDRNREEKNKFCLDEIKRGYKLNSDTTAHDGDGSSQRDSNASENKKPKAIVNSNIQGINNSMMFNSSVTERNPGVHLGFYRDLSSINDSMMKNTDVS</sequence>
<proteinExistence type="predicted"/>
<evidence type="ECO:0000313" key="1">
    <source>
        <dbReference type="EMBL" id="KAI3814667.1"/>
    </source>
</evidence>
<gene>
    <name evidence="1" type="ORF">L1987_14310</name>
</gene>
<name>A0ACB9J3G7_9ASTR</name>
<reference evidence="2" key="1">
    <citation type="journal article" date="2022" name="Mol. Ecol. Resour.">
        <title>The genomes of chicory, endive, great burdock and yacon provide insights into Asteraceae palaeo-polyploidization history and plant inulin production.</title>
        <authorList>
            <person name="Fan W."/>
            <person name="Wang S."/>
            <person name="Wang H."/>
            <person name="Wang A."/>
            <person name="Jiang F."/>
            <person name="Liu H."/>
            <person name="Zhao H."/>
            <person name="Xu D."/>
            <person name="Zhang Y."/>
        </authorList>
    </citation>
    <scope>NUCLEOTIDE SEQUENCE [LARGE SCALE GENOMIC DNA]</scope>
    <source>
        <strain evidence="2">cv. Yunnan</strain>
    </source>
</reference>
<organism evidence="1 2">
    <name type="scientific">Smallanthus sonchifolius</name>
    <dbReference type="NCBI Taxonomy" id="185202"/>
    <lineage>
        <taxon>Eukaryota</taxon>
        <taxon>Viridiplantae</taxon>
        <taxon>Streptophyta</taxon>
        <taxon>Embryophyta</taxon>
        <taxon>Tracheophyta</taxon>
        <taxon>Spermatophyta</taxon>
        <taxon>Magnoliopsida</taxon>
        <taxon>eudicotyledons</taxon>
        <taxon>Gunneridae</taxon>
        <taxon>Pentapetalae</taxon>
        <taxon>asterids</taxon>
        <taxon>campanulids</taxon>
        <taxon>Asterales</taxon>
        <taxon>Asteraceae</taxon>
        <taxon>Asteroideae</taxon>
        <taxon>Heliantheae alliance</taxon>
        <taxon>Millerieae</taxon>
        <taxon>Smallanthus</taxon>
    </lineage>
</organism>